<dbReference type="EMBL" id="BMBA01000004">
    <property type="protein sequence ID" value="GFZ33316.1"/>
    <property type="molecule type" value="Genomic_DNA"/>
</dbReference>
<reference evidence="4 5" key="1">
    <citation type="journal article" date="2021" name="Int. J. Syst. Evol. Microbiol.">
        <title>Clostridium zeae sp. nov., isolated from corn silage.</title>
        <authorList>
            <person name="Kobayashi H."/>
            <person name="Tanizawa Y."/>
            <person name="Yagura M."/>
            <person name="Sakamoto M."/>
            <person name="Ohkuma M."/>
            <person name="Tohno M."/>
        </authorList>
    </citation>
    <scope>NUCLEOTIDE SEQUENCE [LARGE SCALE GENOMIC DNA]</scope>
    <source>
        <strain evidence="4 5">CSC2</strain>
    </source>
</reference>
<dbReference type="InterPro" id="IPR027417">
    <property type="entry name" value="P-loop_NTPase"/>
</dbReference>
<gene>
    <name evidence="4" type="ORF">CSC2_38420</name>
</gene>
<evidence type="ECO:0000313" key="5">
    <source>
        <dbReference type="Proteomes" id="UP000663802"/>
    </source>
</evidence>
<keyword evidence="5" id="KW-1185">Reference proteome</keyword>
<evidence type="ECO:0000313" key="4">
    <source>
        <dbReference type="EMBL" id="GFZ33316.1"/>
    </source>
</evidence>
<dbReference type="Gene3D" id="3.40.50.720">
    <property type="entry name" value="NAD(P)-binding Rossmann-like Domain"/>
    <property type="match status" value="1"/>
</dbReference>
<dbReference type="NCBIfam" id="TIGR04066">
    <property type="entry name" value="nat_prod_clost"/>
    <property type="match status" value="1"/>
</dbReference>
<evidence type="ECO:0000259" key="3">
    <source>
        <dbReference type="Pfam" id="PF01113"/>
    </source>
</evidence>
<dbReference type="Gene3D" id="3.40.50.300">
    <property type="entry name" value="P-loop containing nucleotide triphosphate hydrolases"/>
    <property type="match status" value="1"/>
</dbReference>
<proteinExistence type="predicted"/>
<dbReference type="Pfam" id="PF01113">
    <property type="entry name" value="DapB_N"/>
    <property type="match status" value="1"/>
</dbReference>
<dbReference type="SUPFAM" id="SSF52540">
    <property type="entry name" value="P-loop containing nucleoside triphosphate hydrolases"/>
    <property type="match status" value="1"/>
</dbReference>
<organism evidence="4 5">
    <name type="scientific">Clostridium zeae</name>
    <dbReference type="NCBI Taxonomy" id="2759022"/>
    <lineage>
        <taxon>Bacteria</taxon>
        <taxon>Bacillati</taxon>
        <taxon>Bacillota</taxon>
        <taxon>Clostridia</taxon>
        <taxon>Eubacteriales</taxon>
        <taxon>Clostridiaceae</taxon>
        <taxon>Clostridium</taxon>
    </lineage>
</organism>
<evidence type="ECO:0000256" key="2">
    <source>
        <dbReference type="ARBA" id="ARBA00023002"/>
    </source>
</evidence>
<keyword evidence="1" id="KW-0521">NADP</keyword>
<dbReference type="InterPro" id="IPR023823">
    <property type="entry name" value="CHP04066_peptide_maturation"/>
</dbReference>
<accession>A0ABQ1EEU9</accession>
<feature type="domain" description="Dihydrodipicolinate reductase N-terminal" evidence="3">
    <location>
        <begin position="18"/>
        <end position="120"/>
    </location>
</feature>
<protein>
    <recommendedName>
        <fullName evidence="3">Dihydrodipicolinate reductase N-terminal domain-containing protein</fullName>
    </recommendedName>
</protein>
<keyword evidence="2" id="KW-0560">Oxidoreductase</keyword>
<comment type="caution">
    <text evidence="4">The sequence shown here is derived from an EMBL/GenBank/DDBJ whole genome shotgun (WGS) entry which is preliminary data.</text>
</comment>
<sequence length="380" mass="43371">MVVTKKRAIIYPYGREAASLVRHKELLKDYEVVSLVSPKGWGIIEEDAGQADKGENIGIKVSGDFEKALEECDAVIIMDYNNNEKLKNRIVANIHKAIAAGKEVVCATELDKDTIKKLQEEYCSENSFFRYVKERTSNFSVGAYDETLLEIETPVIFVGGLTENTSKFEIQLSLREKLIKQGYKVSQVGTKSYCELFDFHSIPDFMFKSDIGEKEKIVSFNRYIKEIEKTENPDLIIVGIPGGLMPFNKKLTNNFAVTAFLISQALTPDFTIISILFEIMYPRYFEMLKTSFKYKYGFEVDCFNLSSARVDYGASNDRRKICLDYFSALDIDKVIENEYMNTIKPVFNILNSSHSEKMLEYLIDTLSKYGDREQISIGGI</sequence>
<evidence type="ECO:0000256" key="1">
    <source>
        <dbReference type="ARBA" id="ARBA00022857"/>
    </source>
</evidence>
<dbReference type="InterPro" id="IPR000846">
    <property type="entry name" value="DapB_N"/>
</dbReference>
<dbReference type="RefSeq" id="WP_206871539.1">
    <property type="nucleotide sequence ID" value="NZ_BMBA01000004.1"/>
</dbReference>
<name>A0ABQ1EEU9_9CLOT</name>
<dbReference type="Proteomes" id="UP000663802">
    <property type="component" value="Unassembled WGS sequence"/>
</dbReference>